<dbReference type="InterPro" id="IPR005665">
    <property type="entry name" value="SecF_bac"/>
</dbReference>
<keyword evidence="5 9" id="KW-0653">Protein transport</keyword>
<feature type="transmembrane region" description="Helical" evidence="9">
    <location>
        <begin position="159"/>
        <end position="180"/>
    </location>
</feature>
<feature type="transmembrane region" description="Helical" evidence="9">
    <location>
        <begin position="134"/>
        <end position="152"/>
    </location>
</feature>
<comment type="caution">
    <text evidence="9">Lacks conserved residue(s) required for the propagation of feature annotation.</text>
</comment>
<dbReference type="InterPro" id="IPR022813">
    <property type="entry name" value="SecD/SecF_arch_bac"/>
</dbReference>
<dbReference type="PRINTS" id="PR01755">
    <property type="entry name" value="SECFTRNLCASE"/>
</dbReference>
<evidence type="ECO:0000256" key="9">
    <source>
        <dbReference type="HAMAP-Rule" id="MF_01464"/>
    </source>
</evidence>
<gene>
    <name evidence="9" type="primary">secF</name>
    <name evidence="11" type="ORF">J2S11_000142</name>
</gene>
<dbReference type="HAMAP" id="MF_01464_B">
    <property type="entry name" value="SecF_B"/>
    <property type="match status" value="1"/>
</dbReference>
<keyword evidence="6 9" id="KW-1133">Transmembrane helix</keyword>
<dbReference type="Pfam" id="PF02355">
    <property type="entry name" value="SecD_SecF_C"/>
    <property type="match status" value="1"/>
</dbReference>
<proteinExistence type="inferred from homology"/>
<dbReference type="EMBL" id="JAUSTY010000001">
    <property type="protein sequence ID" value="MDQ0164243.1"/>
    <property type="molecule type" value="Genomic_DNA"/>
</dbReference>
<keyword evidence="8 9" id="KW-0472">Membrane</keyword>
<protein>
    <recommendedName>
        <fullName evidence="9">Protein-export membrane protein SecF</fullName>
    </recommendedName>
</protein>
<evidence type="ECO:0000313" key="12">
    <source>
        <dbReference type="Proteomes" id="UP001235840"/>
    </source>
</evidence>
<dbReference type="InterPro" id="IPR022645">
    <property type="entry name" value="SecD/SecF_bac"/>
</dbReference>
<keyword evidence="12" id="KW-1185">Reference proteome</keyword>
<evidence type="ECO:0000256" key="8">
    <source>
        <dbReference type="ARBA" id="ARBA00023136"/>
    </source>
</evidence>
<dbReference type="InterPro" id="IPR022646">
    <property type="entry name" value="SecD/SecF_CS"/>
</dbReference>
<accession>A0ABT9VTC7</accession>
<name>A0ABT9VTC7_9BACI</name>
<dbReference type="NCBIfam" id="TIGR00966">
    <property type="entry name" value="transloc_SecF"/>
    <property type="match status" value="1"/>
</dbReference>
<dbReference type="Pfam" id="PF07549">
    <property type="entry name" value="Sec_GG"/>
    <property type="match status" value="1"/>
</dbReference>
<feature type="transmembrane region" description="Helical" evidence="9">
    <location>
        <begin position="264"/>
        <end position="291"/>
    </location>
</feature>
<feature type="transmembrane region" description="Helical" evidence="9">
    <location>
        <begin position="18"/>
        <end position="38"/>
    </location>
</feature>
<dbReference type="Proteomes" id="UP001235840">
    <property type="component" value="Unassembled WGS sequence"/>
</dbReference>
<comment type="subcellular location">
    <subcellularLocation>
        <location evidence="1 9">Cell membrane</location>
        <topology evidence="1 9">Multi-pass membrane protein</topology>
    </subcellularLocation>
</comment>
<dbReference type="SUPFAM" id="SSF82866">
    <property type="entry name" value="Multidrug efflux transporter AcrB transmembrane domain"/>
    <property type="match status" value="1"/>
</dbReference>
<reference evidence="11 12" key="1">
    <citation type="submission" date="2023-07" db="EMBL/GenBank/DDBJ databases">
        <title>Genomic Encyclopedia of Type Strains, Phase IV (KMG-IV): sequencing the most valuable type-strain genomes for metagenomic binning, comparative biology and taxonomic classification.</title>
        <authorList>
            <person name="Goeker M."/>
        </authorList>
    </citation>
    <scope>NUCLEOTIDE SEQUENCE [LARGE SCALE GENOMIC DNA]</scope>
    <source>
        <strain evidence="11 12">DSM 12751</strain>
    </source>
</reference>
<evidence type="ECO:0000256" key="7">
    <source>
        <dbReference type="ARBA" id="ARBA00023010"/>
    </source>
</evidence>
<dbReference type="NCBIfam" id="TIGR00916">
    <property type="entry name" value="2A0604s01"/>
    <property type="match status" value="1"/>
</dbReference>
<keyword evidence="3 9" id="KW-1003">Cell membrane</keyword>
<evidence type="ECO:0000259" key="10">
    <source>
        <dbReference type="Pfam" id="PF02355"/>
    </source>
</evidence>
<dbReference type="PANTHER" id="PTHR30081">
    <property type="entry name" value="PROTEIN-EXPORT MEMBRANE PROTEIN SEC"/>
    <property type="match status" value="1"/>
</dbReference>
<dbReference type="InterPro" id="IPR048634">
    <property type="entry name" value="SecD_SecF_C"/>
</dbReference>
<organism evidence="11 12">
    <name type="scientific">Caldalkalibacillus horti</name>
    <dbReference type="NCBI Taxonomy" id="77523"/>
    <lineage>
        <taxon>Bacteria</taxon>
        <taxon>Bacillati</taxon>
        <taxon>Bacillota</taxon>
        <taxon>Bacilli</taxon>
        <taxon>Bacillales</taxon>
        <taxon>Bacillaceae</taxon>
        <taxon>Caldalkalibacillus</taxon>
    </lineage>
</organism>
<evidence type="ECO:0000256" key="5">
    <source>
        <dbReference type="ARBA" id="ARBA00022927"/>
    </source>
</evidence>
<keyword evidence="7 9" id="KW-0811">Translocation</keyword>
<evidence type="ECO:0000256" key="3">
    <source>
        <dbReference type="ARBA" id="ARBA00022475"/>
    </source>
</evidence>
<comment type="caution">
    <text evidence="11">The sequence shown here is derived from an EMBL/GenBank/DDBJ whole genome shotgun (WGS) entry which is preliminary data.</text>
</comment>
<keyword evidence="4 9" id="KW-0812">Transmembrane</keyword>
<dbReference type="PANTHER" id="PTHR30081:SF8">
    <property type="entry name" value="PROTEIN TRANSLOCASE SUBUNIT SECF"/>
    <property type="match status" value="1"/>
</dbReference>
<evidence type="ECO:0000256" key="6">
    <source>
        <dbReference type="ARBA" id="ARBA00022989"/>
    </source>
</evidence>
<sequence length="306" mass="33756">MNFKDKLHLDFVKHRNKYFLISGVLILLGVIFLAIFGLNLSVDFEGGTRVEIMIEDVPFTADDINEVFADIGFSPGEIRISGNESETAAALFPGVLTQEEMDLINATFMSVYGDDIAISEITVSAGIARELARSAIYSVLLALVGMGIYIAFRFEYKFAVSAIVALIQVGLVVVSVFSIIRMQVDLTFIAAVLTVIGYSINDTIVIFDRIRENLKTAKIKNEDDLAQLVNKSITDTLTRSINTFLTIIFAVVALYFFGSESIRPFSFAMLIGLIAGAFSSLFIAAQLWYVWKSKEIRKASTTSTTN</sequence>
<dbReference type="RefSeq" id="WP_307389566.1">
    <property type="nucleotide sequence ID" value="NZ_BAAADK010000009.1"/>
</dbReference>
<evidence type="ECO:0000256" key="1">
    <source>
        <dbReference type="ARBA" id="ARBA00004651"/>
    </source>
</evidence>
<evidence type="ECO:0000313" key="11">
    <source>
        <dbReference type="EMBL" id="MDQ0164243.1"/>
    </source>
</evidence>
<comment type="subunit">
    <text evidence="9">Forms a complex with SecD. Part of the essential Sec protein translocation apparatus which comprises SecA, SecYEG and auxiliary proteins SecDF. Other proteins may also be involved.</text>
</comment>
<evidence type="ECO:0000256" key="4">
    <source>
        <dbReference type="ARBA" id="ARBA00022692"/>
    </source>
</evidence>
<evidence type="ECO:0000256" key="2">
    <source>
        <dbReference type="ARBA" id="ARBA00022448"/>
    </source>
</evidence>
<comment type="function">
    <text evidence="9">Part of the Sec protein translocase complex. Interacts with the SecYEG preprotein conducting channel. SecDF uses the proton motive force (PMF) to complete protein translocation after the ATP-dependent function of SecA.</text>
</comment>
<feature type="transmembrane region" description="Helical" evidence="9">
    <location>
        <begin position="241"/>
        <end position="258"/>
    </location>
</feature>
<dbReference type="Gene3D" id="1.20.1640.10">
    <property type="entry name" value="Multidrug efflux transporter AcrB transmembrane domain"/>
    <property type="match status" value="1"/>
</dbReference>
<keyword evidence="2 9" id="KW-0813">Transport</keyword>
<dbReference type="InterPro" id="IPR055344">
    <property type="entry name" value="SecD_SecF_C_bact"/>
</dbReference>
<comment type="similarity">
    <text evidence="9">Belongs to the SecD/SecF family. SecF subfamily.</text>
</comment>
<feature type="domain" description="Protein export membrane protein SecD/SecF C-terminal" evidence="10">
    <location>
        <begin position="113"/>
        <end position="293"/>
    </location>
</feature>